<dbReference type="InterPro" id="IPR008988">
    <property type="entry name" value="Transcriptional_repressor_C"/>
</dbReference>
<dbReference type="Gene3D" id="2.30.30.90">
    <property type="match status" value="1"/>
</dbReference>
<dbReference type="Pfam" id="PF04023">
    <property type="entry name" value="FeoA"/>
    <property type="match status" value="1"/>
</dbReference>
<dbReference type="SMART" id="SM00899">
    <property type="entry name" value="FeoA"/>
    <property type="match status" value="1"/>
</dbReference>
<dbReference type="RefSeq" id="WP_033163257.1">
    <property type="nucleotide sequence ID" value="NZ_CADCIG010000010.1"/>
</dbReference>
<organism evidence="3 4">
    <name type="scientific">Sharpea azabuensis</name>
    <dbReference type="NCBI Taxonomy" id="322505"/>
    <lineage>
        <taxon>Bacteria</taxon>
        <taxon>Bacillati</taxon>
        <taxon>Bacillota</taxon>
        <taxon>Erysipelotrichia</taxon>
        <taxon>Erysipelotrichales</taxon>
        <taxon>Coprobacillaceae</taxon>
        <taxon>Sharpea</taxon>
    </lineage>
</organism>
<keyword evidence="4" id="KW-1185">Reference proteome</keyword>
<feature type="domain" description="Ferrous iron transporter FeoA-like" evidence="2">
    <location>
        <begin position="2"/>
        <end position="70"/>
    </location>
</feature>
<protein>
    <submittedName>
        <fullName evidence="3">Ferrous iron transport protein A</fullName>
    </submittedName>
</protein>
<reference evidence="4" key="1">
    <citation type="submission" date="2016-10" db="EMBL/GenBank/DDBJ databases">
        <authorList>
            <person name="Varghese N."/>
        </authorList>
    </citation>
    <scope>NUCLEOTIDE SEQUENCE [LARGE SCALE GENOMIC DNA]</scope>
    <source>
        <strain evidence="4">DSM 20406</strain>
    </source>
</reference>
<keyword evidence="1" id="KW-0408">Iron</keyword>
<dbReference type="Proteomes" id="UP000183028">
    <property type="component" value="Unassembled WGS sequence"/>
</dbReference>
<name>A0A1H6WAZ2_9FIRM</name>
<dbReference type="GO" id="GO:0046914">
    <property type="term" value="F:transition metal ion binding"/>
    <property type="evidence" value="ECO:0007669"/>
    <property type="project" value="InterPro"/>
</dbReference>
<gene>
    <name evidence="3" type="ORF">SAMN04487834_105917</name>
</gene>
<dbReference type="OrthoDB" id="5984at2"/>
<evidence type="ECO:0000256" key="1">
    <source>
        <dbReference type="ARBA" id="ARBA00023004"/>
    </source>
</evidence>
<dbReference type="SUPFAM" id="SSF50037">
    <property type="entry name" value="C-terminal domain of transcriptional repressors"/>
    <property type="match status" value="1"/>
</dbReference>
<dbReference type="GeneID" id="54120646"/>
<sequence>MFPLTMAKVGEKGQIKRISGKDEVKVHLAELGFVVNNEVTVVNRMGDNLIVQVHDSRIAIDSTLAKRIFI</sequence>
<dbReference type="InterPro" id="IPR038157">
    <property type="entry name" value="FeoA_core_dom"/>
</dbReference>
<proteinExistence type="predicted"/>
<dbReference type="PANTHER" id="PTHR43151:SF1">
    <property type="entry name" value="SSR2333 PROTEIN"/>
    <property type="match status" value="1"/>
</dbReference>
<dbReference type="InterPro" id="IPR053184">
    <property type="entry name" value="FeoA-like"/>
</dbReference>
<evidence type="ECO:0000313" key="4">
    <source>
        <dbReference type="Proteomes" id="UP000183028"/>
    </source>
</evidence>
<accession>A0A1H6WAZ2</accession>
<dbReference type="PANTHER" id="PTHR43151">
    <property type="entry name" value="FEOA FAMILY PROTEIN"/>
    <property type="match status" value="1"/>
</dbReference>
<dbReference type="EMBL" id="FNYK01000059">
    <property type="protein sequence ID" value="SEJ12374.1"/>
    <property type="molecule type" value="Genomic_DNA"/>
</dbReference>
<dbReference type="AlphaFoldDB" id="A0A1H6WAZ2"/>
<dbReference type="InterPro" id="IPR007167">
    <property type="entry name" value="Fe-transptr_FeoA-like"/>
</dbReference>
<evidence type="ECO:0000313" key="3">
    <source>
        <dbReference type="EMBL" id="SEJ12374.1"/>
    </source>
</evidence>
<dbReference type="STRING" id="322505.SAMN04487836_11328"/>
<dbReference type="eggNOG" id="COG1918">
    <property type="taxonomic scope" value="Bacteria"/>
</dbReference>
<evidence type="ECO:0000259" key="2">
    <source>
        <dbReference type="SMART" id="SM00899"/>
    </source>
</evidence>